<dbReference type="Pfam" id="PF16870">
    <property type="entry name" value="OxoGdeHyase_C"/>
    <property type="match status" value="1"/>
</dbReference>
<dbReference type="Gene3D" id="3.40.50.11610">
    <property type="entry name" value="Multifunctional 2-oxoglutarate metabolism enzyme, C-terminal domain"/>
    <property type="match status" value="1"/>
</dbReference>
<dbReference type="Gene3D" id="3.40.50.12470">
    <property type="match status" value="1"/>
</dbReference>
<dbReference type="EMBL" id="CAJZBQ010000011">
    <property type="protein sequence ID" value="CAG9314202.1"/>
    <property type="molecule type" value="Genomic_DNA"/>
</dbReference>
<dbReference type="InterPro" id="IPR031717">
    <property type="entry name" value="ODO-1/KGD_C"/>
</dbReference>
<dbReference type="SMART" id="SM00861">
    <property type="entry name" value="Transket_pyr"/>
    <property type="match status" value="1"/>
</dbReference>
<dbReference type="Pfam" id="PF00676">
    <property type="entry name" value="E1_dh"/>
    <property type="match status" value="1"/>
</dbReference>
<evidence type="ECO:0000256" key="2">
    <source>
        <dbReference type="ARBA" id="ARBA00006936"/>
    </source>
</evidence>
<dbReference type="PANTHER" id="PTHR23152:SF4">
    <property type="entry name" value="2-OXOADIPATE DEHYDROGENASE COMPLEX COMPONENT E1"/>
    <property type="match status" value="1"/>
</dbReference>
<evidence type="ECO:0000256" key="6">
    <source>
        <dbReference type="ARBA" id="ARBA00037426"/>
    </source>
</evidence>
<dbReference type="AlphaFoldDB" id="A0AAU9ILY4"/>
<reference evidence="10" key="1">
    <citation type="submission" date="2021-09" db="EMBL/GenBank/DDBJ databases">
        <authorList>
            <consortium name="AG Swart"/>
            <person name="Singh M."/>
            <person name="Singh A."/>
            <person name="Seah K."/>
            <person name="Emmerich C."/>
        </authorList>
    </citation>
    <scope>NUCLEOTIDE SEQUENCE</scope>
    <source>
        <strain evidence="10">ATCC30299</strain>
    </source>
</reference>
<proteinExistence type="inferred from homology"/>
<dbReference type="GO" id="GO:0006099">
    <property type="term" value="P:tricarboxylic acid cycle"/>
    <property type="evidence" value="ECO:0007669"/>
    <property type="project" value="TreeGrafter"/>
</dbReference>
<comment type="similarity">
    <text evidence="2">Belongs to the alpha-ketoglutarate dehydrogenase family.</text>
</comment>
<dbReference type="GO" id="GO:0045252">
    <property type="term" value="C:oxoglutarate dehydrogenase complex"/>
    <property type="evidence" value="ECO:0007669"/>
    <property type="project" value="TreeGrafter"/>
</dbReference>
<dbReference type="GO" id="GO:0005739">
    <property type="term" value="C:mitochondrion"/>
    <property type="evidence" value="ECO:0007669"/>
    <property type="project" value="TreeGrafter"/>
</dbReference>
<evidence type="ECO:0000256" key="7">
    <source>
        <dbReference type="ARBA" id="ARBA00040267"/>
    </source>
</evidence>
<dbReference type="InterPro" id="IPR005475">
    <property type="entry name" value="Transketolase-like_Pyr-bd"/>
</dbReference>
<dbReference type="InterPro" id="IPR001017">
    <property type="entry name" value="DH_E1"/>
</dbReference>
<dbReference type="Pfam" id="PF16078">
    <property type="entry name" value="2-oxogl_dehyd_N"/>
    <property type="match status" value="1"/>
</dbReference>
<dbReference type="PIRSF" id="PIRSF000157">
    <property type="entry name" value="Oxoglu_dh_E1"/>
    <property type="match status" value="1"/>
</dbReference>
<dbReference type="SUPFAM" id="SSF52518">
    <property type="entry name" value="Thiamin diphosphate-binding fold (THDP-binding)"/>
    <property type="match status" value="2"/>
</dbReference>
<dbReference type="GO" id="GO:0004591">
    <property type="term" value="F:oxoglutarate dehydrogenase (succinyl-transferring) activity"/>
    <property type="evidence" value="ECO:0007669"/>
    <property type="project" value="UniProtKB-EC"/>
</dbReference>
<evidence type="ECO:0000313" key="11">
    <source>
        <dbReference type="Proteomes" id="UP001162131"/>
    </source>
</evidence>
<dbReference type="NCBIfam" id="TIGR00239">
    <property type="entry name" value="2oxo_dh_E1"/>
    <property type="match status" value="1"/>
</dbReference>
<evidence type="ECO:0000256" key="1">
    <source>
        <dbReference type="ARBA" id="ARBA00001964"/>
    </source>
</evidence>
<evidence type="ECO:0000313" key="10">
    <source>
        <dbReference type="EMBL" id="CAG9314202.1"/>
    </source>
</evidence>
<dbReference type="InterPro" id="IPR029061">
    <property type="entry name" value="THDP-binding"/>
</dbReference>
<dbReference type="PANTHER" id="PTHR23152">
    <property type="entry name" value="2-OXOGLUTARATE DEHYDROGENASE"/>
    <property type="match status" value="1"/>
</dbReference>
<dbReference type="Proteomes" id="UP001162131">
    <property type="component" value="Unassembled WGS sequence"/>
</dbReference>
<dbReference type="Gene3D" id="3.40.50.970">
    <property type="match status" value="1"/>
</dbReference>
<feature type="domain" description="Transketolase-like pyrimidine-binding" evidence="9">
    <location>
        <begin position="596"/>
        <end position="809"/>
    </location>
</feature>
<dbReference type="InterPro" id="IPR032106">
    <property type="entry name" value="2-oxogl_dehyd_N"/>
</dbReference>
<evidence type="ECO:0000256" key="8">
    <source>
        <dbReference type="ARBA" id="ARBA00042984"/>
    </source>
</evidence>
<dbReference type="Gene3D" id="1.10.287.1150">
    <property type="entry name" value="TPP helical domain"/>
    <property type="match status" value="1"/>
</dbReference>
<dbReference type="NCBIfam" id="NF006914">
    <property type="entry name" value="PRK09404.1"/>
    <property type="match status" value="1"/>
</dbReference>
<comment type="function">
    <text evidence="6">The 2-oxoglutarate dehydrogenase complex catalyzes the overall conversion of 2-oxoglutarate to succinyl-CoA and CO(2). It contains multiple copies of three enzymatic components: 2-oxoglutarate dehydrogenase (E1), dihydrolipoamide succinyltransferase (E2) and lipoamide dehydrogenase (E3).</text>
</comment>
<evidence type="ECO:0000256" key="5">
    <source>
        <dbReference type="ARBA" id="ARBA00023052"/>
    </source>
</evidence>
<gene>
    <name evidence="10" type="ORF">BSTOLATCC_MIC9998</name>
</gene>
<organism evidence="10 11">
    <name type="scientific">Blepharisma stoltei</name>
    <dbReference type="NCBI Taxonomy" id="1481888"/>
    <lineage>
        <taxon>Eukaryota</taxon>
        <taxon>Sar</taxon>
        <taxon>Alveolata</taxon>
        <taxon>Ciliophora</taxon>
        <taxon>Postciliodesmatophora</taxon>
        <taxon>Heterotrichea</taxon>
        <taxon>Heterotrichida</taxon>
        <taxon>Blepharismidae</taxon>
        <taxon>Blepharisma</taxon>
    </lineage>
</organism>
<dbReference type="FunFam" id="3.40.50.12470:FF:000003">
    <property type="entry name" value="2-oxoglutarate dehydrogenase E1 component"/>
    <property type="match status" value="1"/>
</dbReference>
<dbReference type="InterPro" id="IPR042179">
    <property type="entry name" value="KGD_C_sf"/>
</dbReference>
<dbReference type="InterPro" id="IPR011603">
    <property type="entry name" value="2oxoglutarate_DH_E1"/>
</dbReference>
<keyword evidence="4" id="KW-0560">Oxidoreductase</keyword>
<keyword evidence="11" id="KW-1185">Reference proteome</keyword>
<evidence type="ECO:0000256" key="4">
    <source>
        <dbReference type="ARBA" id="ARBA00023002"/>
    </source>
</evidence>
<comment type="cofactor">
    <cofactor evidence="1">
        <name>thiamine diphosphate</name>
        <dbReference type="ChEBI" id="CHEBI:58937"/>
    </cofactor>
</comment>
<dbReference type="EC" id="1.2.4.2" evidence="3"/>
<sequence length="961" mass="109664">MFTQNTLRFMKYSKRLFGSSVNPAVSSSYFEALFDLWKSDKNSLPLQWKSYFENLDSEEIPVPTASVIKDNLLSATDSKEIHKVLLLYRAYQLYGYMLSDVDPLKLTINIEHHLAKTRIPGLIRWENFKFTDTDMEKSYDLGSNLIKGFIDETGPKKGVWKLKDLIENCKRVYCGKIGFEYMHIPYRDECNWMRMHIEKDQLFAYSAAEKVEIFQKLARTQLLEEFFHKKFSSHKRFGMDGLETAVLAVEGVIENAVSYGYDNFIIGMPHRGRLNIMANALNCDLKYILSLFFETQGKDYEEGDVKYHLGHCVKRTVKGKEVTIRLMGNPSHLEAVDPVAVGQTKALLNERKKALCILIHGDAALAGQGVVYETVQMEDLTNYKTGGTIHLVLNNNIGFTTVPREARTGLFPTEIAKVIGAPILHVNADCPEEIDFASRLAVDWKEEFKNSIFLDIIGYRRFGHNELDEPLFTNPKMYQLIAKHPTVLEIYSEKLKEEGVLNDEEISNIKQSINDGYNSAFENAQKVGTTEGAKKSYFENLIGISTECFKPTGVKVERLKEIGIKCSSLPESINAHPGVKKLYKNRLASIEKGQDIDWPTAEALAWGSILTIEKYPVRLSGQDVERGTFSQRHAIIQDQKIDLQKYIPLRHIDDSQSLFYAINSHLSEYAALGFEYGYSLNNPNALVMWEAQFGDFANGAQIVIDQFISSGEVKWGQPSGLVLLLPHGYDGQGSEHSNARLERFLQLSMEDPYHYPKDELEKKIKILMQNLQIVYPSTPANYFHFLRRQVVNVYRKPLIVMTSKKLLRYKGANSNLNEFSEDFPKIVYDDNPSEIDAPENIKKVILCTGQVYYDLVSERSKRNIKDIAIIRLEQLAPFPFDEIREINEKYHEAELQWVQEEPLNYGAWSYVSPRILTILGLNSTDLSVVSRKPSGAVATGYHYIHVQEVKDLLDKAMTISS</sequence>
<accession>A0AAU9ILY4</accession>
<evidence type="ECO:0000259" key="9">
    <source>
        <dbReference type="SMART" id="SM00861"/>
    </source>
</evidence>
<comment type="caution">
    <text evidence="10">The sequence shown here is derived from an EMBL/GenBank/DDBJ whole genome shotgun (WGS) entry which is preliminary data.</text>
</comment>
<protein>
    <recommendedName>
        <fullName evidence="7">2-oxoglutarate dehydrogenase, mitochondrial</fullName>
        <ecNumber evidence="3">1.2.4.2</ecNumber>
    </recommendedName>
    <alternativeName>
        <fullName evidence="8">2-oxoglutarate dehydrogenase complex component E1</fullName>
    </alternativeName>
</protein>
<dbReference type="Pfam" id="PF02779">
    <property type="entry name" value="Transket_pyr"/>
    <property type="match status" value="1"/>
</dbReference>
<keyword evidence="5" id="KW-0786">Thiamine pyrophosphate</keyword>
<dbReference type="GO" id="GO:0030976">
    <property type="term" value="F:thiamine pyrophosphate binding"/>
    <property type="evidence" value="ECO:0007669"/>
    <property type="project" value="InterPro"/>
</dbReference>
<dbReference type="NCBIfam" id="NF008907">
    <property type="entry name" value="PRK12270.1"/>
    <property type="match status" value="1"/>
</dbReference>
<evidence type="ECO:0000256" key="3">
    <source>
        <dbReference type="ARBA" id="ARBA00012280"/>
    </source>
</evidence>
<name>A0AAU9ILY4_9CILI</name>